<proteinExistence type="predicted"/>
<reference evidence="4" key="2">
    <citation type="submission" date="2021-04" db="EMBL/GenBank/DDBJ databases">
        <authorList>
            <person name="Gilroy R."/>
        </authorList>
    </citation>
    <scope>NUCLEOTIDE SEQUENCE</scope>
    <source>
        <strain evidence="4">CHK198-12963</strain>
    </source>
</reference>
<feature type="region of interest" description="Disordered" evidence="1">
    <location>
        <begin position="163"/>
        <end position="192"/>
    </location>
</feature>
<name>A0A9D2PQI9_9FIRM</name>
<feature type="domain" description="SseB protein C-terminal" evidence="3">
    <location>
        <begin position="200"/>
        <end position="289"/>
    </location>
</feature>
<accession>A0A9D2PQI9</accession>
<evidence type="ECO:0000256" key="1">
    <source>
        <dbReference type="SAM" id="MobiDB-lite"/>
    </source>
</evidence>
<feature type="compositionally biased region" description="Low complexity" evidence="1">
    <location>
        <begin position="165"/>
        <end position="191"/>
    </location>
</feature>
<comment type="caution">
    <text evidence="4">The sequence shown here is derived from an EMBL/GenBank/DDBJ whole genome shotgun (WGS) entry which is preliminary data.</text>
</comment>
<dbReference type="InterPro" id="IPR009839">
    <property type="entry name" value="SseB_N"/>
</dbReference>
<sequence>MADIKELKNQDLIMAYHLMQYNATPERQAEFMQEVVKARFLAPASFDPEPETGEDGKLKLQPNTKVSFPEVANNEGKKYLPAFTDWKSAQKWELKEGQRLIATNFEDYAAMVLRDQDASGFVINPFEENIRIERNVIAAIKQQQAAFIKQKLAEAQKRQAEQKVQAAAGQGNGAAGQPAGQQGQSAPGQAQRTVTLSFHRIEKCPEKFLEEARTYLKTQPVKKAYLQGLMQGDRKGCLFVLDHEGDEKALFNELAKISKPYMPGMYLYATTVNSDLGKKAINGMEPFYEA</sequence>
<gene>
    <name evidence="4" type="ORF">H9931_01685</name>
</gene>
<dbReference type="AlphaFoldDB" id="A0A9D2PQI9"/>
<feature type="domain" description="SseB protein N-terminal" evidence="2">
    <location>
        <begin position="21"/>
        <end position="138"/>
    </location>
</feature>
<evidence type="ECO:0000313" key="4">
    <source>
        <dbReference type="EMBL" id="HJC65418.1"/>
    </source>
</evidence>
<dbReference type="EMBL" id="DWWB01000005">
    <property type="protein sequence ID" value="HJC65418.1"/>
    <property type="molecule type" value="Genomic_DNA"/>
</dbReference>
<evidence type="ECO:0000259" key="3">
    <source>
        <dbReference type="Pfam" id="PF14581"/>
    </source>
</evidence>
<evidence type="ECO:0000313" key="5">
    <source>
        <dbReference type="Proteomes" id="UP000823863"/>
    </source>
</evidence>
<reference evidence="4" key="1">
    <citation type="journal article" date="2021" name="PeerJ">
        <title>Extensive microbial diversity within the chicken gut microbiome revealed by metagenomics and culture.</title>
        <authorList>
            <person name="Gilroy R."/>
            <person name="Ravi A."/>
            <person name="Getino M."/>
            <person name="Pursley I."/>
            <person name="Horton D.L."/>
            <person name="Alikhan N.F."/>
            <person name="Baker D."/>
            <person name="Gharbi K."/>
            <person name="Hall N."/>
            <person name="Watson M."/>
            <person name="Adriaenssens E.M."/>
            <person name="Foster-Nyarko E."/>
            <person name="Jarju S."/>
            <person name="Secka A."/>
            <person name="Antonio M."/>
            <person name="Oren A."/>
            <person name="Chaudhuri R.R."/>
            <person name="La Ragione R."/>
            <person name="Hildebrand F."/>
            <person name="Pallen M.J."/>
        </authorList>
    </citation>
    <scope>NUCLEOTIDE SEQUENCE</scope>
    <source>
        <strain evidence="4">CHK198-12963</strain>
    </source>
</reference>
<evidence type="ECO:0000259" key="2">
    <source>
        <dbReference type="Pfam" id="PF07179"/>
    </source>
</evidence>
<dbReference type="Proteomes" id="UP000823863">
    <property type="component" value="Unassembled WGS sequence"/>
</dbReference>
<dbReference type="Pfam" id="PF14581">
    <property type="entry name" value="SseB_C"/>
    <property type="match status" value="1"/>
</dbReference>
<dbReference type="Pfam" id="PF07179">
    <property type="entry name" value="SseB"/>
    <property type="match status" value="1"/>
</dbReference>
<organism evidence="4 5">
    <name type="scientific">Candidatus Enterocloster excrementigallinarum</name>
    <dbReference type="NCBI Taxonomy" id="2838558"/>
    <lineage>
        <taxon>Bacteria</taxon>
        <taxon>Bacillati</taxon>
        <taxon>Bacillota</taxon>
        <taxon>Clostridia</taxon>
        <taxon>Lachnospirales</taxon>
        <taxon>Lachnospiraceae</taxon>
        <taxon>Enterocloster</taxon>
    </lineage>
</organism>
<protein>
    <submittedName>
        <fullName evidence="4">Enhanced serine sensitivity protein SseB</fullName>
    </submittedName>
</protein>
<dbReference type="InterPro" id="IPR027945">
    <property type="entry name" value="SseB_C"/>
</dbReference>